<evidence type="ECO:0000313" key="2">
    <source>
        <dbReference type="EMBL" id="SED87895.1"/>
    </source>
</evidence>
<evidence type="ECO:0000259" key="1">
    <source>
        <dbReference type="Pfam" id="PF00535"/>
    </source>
</evidence>
<dbReference type="Gene3D" id="3.90.550.10">
    <property type="entry name" value="Spore Coat Polysaccharide Biosynthesis Protein SpsA, Chain A"/>
    <property type="match status" value="1"/>
</dbReference>
<name>A0A1H5E9W8_9MICC</name>
<dbReference type="EMBL" id="FNTV01000001">
    <property type="protein sequence ID" value="SED87895.1"/>
    <property type="molecule type" value="Genomic_DNA"/>
</dbReference>
<dbReference type="Proteomes" id="UP000182725">
    <property type="component" value="Unassembled WGS sequence"/>
</dbReference>
<dbReference type="PANTHER" id="PTHR22916">
    <property type="entry name" value="GLYCOSYLTRANSFERASE"/>
    <property type="match status" value="1"/>
</dbReference>
<keyword evidence="2" id="KW-0808">Transferase</keyword>
<protein>
    <submittedName>
        <fullName evidence="2">Glycosyl transferase family 2</fullName>
    </submittedName>
</protein>
<organism evidence="2 3">
    <name type="scientific">Arthrobacter alpinus</name>
    <dbReference type="NCBI Taxonomy" id="656366"/>
    <lineage>
        <taxon>Bacteria</taxon>
        <taxon>Bacillati</taxon>
        <taxon>Actinomycetota</taxon>
        <taxon>Actinomycetes</taxon>
        <taxon>Micrococcales</taxon>
        <taxon>Micrococcaceae</taxon>
        <taxon>Arthrobacter</taxon>
    </lineage>
</organism>
<evidence type="ECO:0000313" key="3">
    <source>
        <dbReference type="Proteomes" id="UP000182725"/>
    </source>
</evidence>
<feature type="domain" description="Glycosyltransferase 2-like" evidence="1">
    <location>
        <begin position="5"/>
        <end position="131"/>
    </location>
</feature>
<dbReference type="AlphaFoldDB" id="A0A1H5E9W8"/>
<sequence>MPLDIFIPYWGDPAYMVATVESVLAQDSDDWVLTIVDDAYPDRSIEDYIKSLAHPRIEYIRKDVNEGITANYRTCVGLAKQEMMVILGCDDLMLPNYVSTILSGHAQFPDATIIQPGVNVIDENGHQVKTLVDTVKQQLIRPRSRGRQLLSGEALATNLMHGVWLYWPSLAFRTDKMRQVDFRDGYPIIQDVALTMDMVYLGAQLLVDPAVCFSYRRHSESASSTKLVDGSRFAGERDYFQFAASQARELGWAKTDRAAKLRLTSRAHALALLPKAIRTRHSVAVKALVRHAFGN</sequence>
<dbReference type="PANTHER" id="PTHR22916:SF3">
    <property type="entry name" value="UDP-GLCNAC:BETAGAL BETA-1,3-N-ACETYLGLUCOSAMINYLTRANSFERASE-LIKE PROTEIN 1"/>
    <property type="match status" value="1"/>
</dbReference>
<dbReference type="InterPro" id="IPR029044">
    <property type="entry name" value="Nucleotide-diphossugar_trans"/>
</dbReference>
<dbReference type="SUPFAM" id="SSF53448">
    <property type="entry name" value="Nucleotide-diphospho-sugar transferases"/>
    <property type="match status" value="1"/>
</dbReference>
<dbReference type="InterPro" id="IPR001173">
    <property type="entry name" value="Glyco_trans_2-like"/>
</dbReference>
<accession>A0A1H5E9W8</accession>
<dbReference type="Pfam" id="PF00535">
    <property type="entry name" value="Glycos_transf_2"/>
    <property type="match status" value="1"/>
</dbReference>
<proteinExistence type="predicted"/>
<gene>
    <name evidence="2" type="ORF">SAMN04489740_0187</name>
</gene>
<reference evidence="2 3" key="1">
    <citation type="submission" date="2016-10" db="EMBL/GenBank/DDBJ databases">
        <authorList>
            <person name="de Groot N.N."/>
        </authorList>
    </citation>
    <scope>NUCLEOTIDE SEQUENCE [LARGE SCALE GENOMIC DNA]</scope>
    <source>
        <strain evidence="2 3">DSM 22274</strain>
    </source>
</reference>
<dbReference type="GO" id="GO:0016758">
    <property type="term" value="F:hexosyltransferase activity"/>
    <property type="evidence" value="ECO:0007669"/>
    <property type="project" value="UniProtKB-ARBA"/>
</dbReference>
<dbReference type="RefSeq" id="WP_074709712.1">
    <property type="nucleotide sequence ID" value="NZ_FNTV01000001.1"/>
</dbReference>